<dbReference type="Gene3D" id="1.10.10.10">
    <property type="entry name" value="Winged helix-like DNA-binding domain superfamily/Winged helix DNA-binding domain"/>
    <property type="match status" value="1"/>
</dbReference>
<dbReference type="NCBIfam" id="NF040786">
    <property type="entry name" value="LysR_Sec_metab"/>
    <property type="match status" value="1"/>
</dbReference>
<dbReference type="PANTHER" id="PTHR30126">
    <property type="entry name" value="HTH-TYPE TRANSCRIPTIONAL REGULATOR"/>
    <property type="match status" value="1"/>
</dbReference>
<keyword evidence="4" id="KW-0804">Transcription</keyword>
<sequence>MDIRKLEAFCKVYELQSFSKAGEMLFLSQPTISSHVANLEDELGVKLFDRLGRTIMATQAGDVLYRNAAGVFANLEQARAAIEELRDRVVGDLSVGCSTIPSHNILPGILAGFSQRYPEVSFTVHTASSGEVVRQVVSGDWAVGIVGRKPTDSELEVTHLVQDETLVVASPTASWLPAGDGPVSLADLAAMPWIMRDKGSATREALESALASEGHSLSDLNIRCRVEGTCESLAHAAAGVGVCFTSRLAAQELIDTGTVRPLNVPSLAGKRDFYLIRHSGRYMFPALRAFTEYNS</sequence>
<dbReference type="EMBL" id="AP026708">
    <property type="protein sequence ID" value="BDQ35321.1"/>
    <property type="molecule type" value="Genomic_DNA"/>
</dbReference>
<evidence type="ECO:0000256" key="4">
    <source>
        <dbReference type="ARBA" id="ARBA00023163"/>
    </source>
</evidence>
<dbReference type="PROSITE" id="PS50931">
    <property type="entry name" value="HTH_LYSR"/>
    <property type="match status" value="1"/>
</dbReference>
<dbReference type="SUPFAM" id="SSF46785">
    <property type="entry name" value="Winged helix' DNA-binding domain"/>
    <property type="match status" value="1"/>
</dbReference>
<dbReference type="InterPro" id="IPR005119">
    <property type="entry name" value="LysR_subst-bd"/>
</dbReference>
<dbReference type="Proteomes" id="UP001061361">
    <property type="component" value="Chromosome"/>
</dbReference>
<comment type="similarity">
    <text evidence="1">Belongs to the LysR transcriptional regulatory family.</text>
</comment>
<evidence type="ECO:0000256" key="1">
    <source>
        <dbReference type="ARBA" id="ARBA00009437"/>
    </source>
</evidence>
<evidence type="ECO:0000313" key="6">
    <source>
        <dbReference type="EMBL" id="BDQ35321.1"/>
    </source>
</evidence>
<organism evidence="6 7">
    <name type="scientific">Pseudodesulfovibrio portus</name>
    <dbReference type="NCBI Taxonomy" id="231439"/>
    <lineage>
        <taxon>Bacteria</taxon>
        <taxon>Pseudomonadati</taxon>
        <taxon>Thermodesulfobacteriota</taxon>
        <taxon>Desulfovibrionia</taxon>
        <taxon>Desulfovibrionales</taxon>
        <taxon>Desulfovibrionaceae</taxon>
    </lineage>
</organism>
<dbReference type="InterPro" id="IPR036388">
    <property type="entry name" value="WH-like_DNA-bd_sf"/>
</dbReference>
<protein>
    <submittedName>
        <fullName evidence="6">LysR family transcriptional regulator</fullName>
    </submittedName>
</protein>
<dbReference type="SUPFAM" id="SSF53850">
    <property type="entry name" value="Periplasmic binding protein-like II"/>
    <property type="match status" value="1"/>
</dbReference>
<feature type="domain" description="HTH lysR-type" evidence="5">
    <location>
        <begin position="1"/>
        <end position="58"/>
    </location>
</feature>
<evidence type="ECO:0000256" key="2">
    <source>
        <dbReference type="ARBA" id="ARBA00023015"/>
    </source>
</evidence>
<evidence type="ECO:0000256" key="3">
    <source>
        <dbReference type="ARBA" id="ARBA00023125"/>
    </source>
</evidence>
<keyword evidence="3" id="KW-0238">DNA-binding</keyword>
<gene>
    <name evidence="6" type="ORF">JCM14722_28630</name>
</gene>
<dbReference type="PRINTS" id="PR00039">
    <property type="entry name" value="HTHLYSR"/>
</dbReference>
<dbReference type="InterPro" id="IPR047788">
    <property type="entry name" value="LysR-like_Sec_metab"/>
</dbReference>
<accession>A0ABM8AV07</accession>
<dbReference type="InterPro" id="IPR036390">
    <property type="entry name" value="WH_DNA-bd_sf"/>
</dbReference>
<dbReference type="Pfam" id="PF00126">
    <property type="entry name" value="HTH_1"/>
    <property type="match status" value="1"/>
</dbReference>
<dbReference type="InterPro" id="IPR000847">
    <property type="entry name" value="LysR_HTH_N"/>
</dbReference>
<reference evidence="6" key="1">
    <citation type="submission" date="2022-08" db="EMBL/GenBank/DDBJ databases">
        <title>Genome Sequence of the sulphate-reducing bacterium, Pseudodesulfovibrio portus JCM14722.</title>
        <authorList>
            <person name="Kondo R."/>
            <person name="Kataoka T."/>
        </authorList>
    </citation>
    <scope>NUCLEOTIDE SEQUENCE</scope>
    <source>
        <strain evidence="6">JCM 14722</strain>
    </source>
</reference>
<evidence type="ECO:0000313" key="7">
    <source>
        <dbReference type="Proteomes" id="UP001061361"/>
    </source>
</evidence>
<dbReference type="PANTHER" id="PTHR30126:SF64">
    <property type="entry name" value="HTH-TYPE TRANSCRIPTIONAL REGULATOR CITR"/>
    <property type="match status" value="1"/>
</dbReference>
<name>A0ABM8AV07_9BACT</name>
<keyword evidence="2" id="KW-0805">Transcription regulation</keyword>
<dbReference type="Pfam" id="PF03466">
    <property type="entry name" value="LysR_substrate"/>
    <property type="match status" value="1"/>
</dbReference>
<proteinExistence type="inferred from homology"/>
<evidence type="ECO:0000259" key="5">
    <source>
        <dbReference type="PROSITE" id="PS50931"/>
    </source>
</evidence>
<dbReference type="Gene3D" id="3.40.190.290">
    <property type="match status" value="1"/>
</dbReference>
<keyword evidence="7" id="KW-1185">Reference proteome</keyword>
<dbReference type="RefSeq" id="WP_264982206.1">
    <property type="nucleotide sequence ID" value="NZ_AP026708.1"/>
</dbReference>